<evidence type="ECO:0000256" key="5">
    <source>
        <dbReference type="ARBA" id="ARBA00022741"/>
    </source>
</evidence>
<dbReference type="SMART" id="SM00382">
    <property type="entry name" value="AAA"/>
    <property type="match status" value="2"/>
</dbReference>
<keyword evidence="4" id="KW-0677">Repeat</keyword>
<dbReference type="Proteomes" id="UP001242480">
    <property type="component" value="Unassembled WGS sequence"/>
</dbReference>
<evidence type="ECO:0000256" key="6">
    <source>
        <dbReference type="ARBA" id="ARBA00022840"/>
    </source>
</evidence>
<accession>A0ABU0JI89</accession>
<dbReference type="GO" id="GO:0005524">
    <property type="term" value="F:ATP binding"/>
    <property type="evidence" value="ECO:0007669"/>
    <property type="project" value="UniProtKB-KW"/>
</dbReference>
<dbReference type="Pfam" id="PF00005">
    <property type="entry name" value="ABC_tran"/>
    <property type="match status" value="2"/>
</dbReference>
<dbReference type="PANTHER" id="PTHR43790:SF9">
    <property type="entry name" value="GALACTOFURANOSE TRANSPORTER ATP-BINDING PROTEIN YTFR"/>
    <property type="match status" value="1"/>
</dbReference>
<dbReference type="InterPro" id="IPR027417">
    <property type="entry name" value="P-loop_NTPase"/>
</dbReference>
<dbReference type="InterPro" id="IPR003439">
    <property type="entry name" value="ABC_transporter-like_ATP-bd"/>
</dbReference>
<proteinExistence type="inferred from homology"/>
<evidence type="ECO:0000256" key="3">
    <source>
        <dbReference type="ARBA" id="ARBA00022597"/>
    </source>
</evidence>
<evidence type="ECO:0000256" key="4">
    <source>
        <dbReference type="ARBA" id="ARBA00022737"/>
    </source>
</evidence>
<keyword evidence="2" id="KW-0813">Transport</keyword>
<evidence type="ECO:0000259" key="7">
    <source>
        <dbReference type="PROSITE" id="PS50893"/>
    </source>
</evidence>
<evidence type="ECO:0000256" key="1">
    <source>
        <dbReference type="ARBA" id="ARBA00005417"/>
    </source>
</evidence>
<keyword evidence="9" id="KW-1185">Reference proteome</keyword>
<protein>
    <submittedName>
        <fullName evidence="8">Ribose transport system ATP-binding protein</fullName>
    </submittedName>
</protein>
<gene>
    <name evidence="8" type="ORF">QO011_007042</name>
</gene>
<dbReference type="SUPFAM" id="SSF52540">
    <property type="entry name" value="P-loop containing nucleoside triphosphate hydrolases"/>
    <property type="match status" value="2"/>
</dbReference>
<reference evidence="8 9" key="1">
    <citation type="submission" date="2023-07" db="EMBL/GenBank/DDBJ databases">
        <title>Genomic Encyclopedia of Type Strains, Phase IV (KMG-IV): sequencing the most valuable type-strain genomes for metagenomic binning, comparative biology and taxonomic classification.</title>
        <authorList>
            <person name="Goeker M."/>
        </authorList>
    </citation>
    <scope>NUCLEOTIDE SEQUENCE [LARGE SCALE GENOMIC DNA]</scope>
    <source>
        <strain evidence="8 9">DSM 19619</strain>
    </source>
</reference>
<keyword evidence="5" id="KW-0547">Nucleotide-binding</keyword>
<dbReference type="PROSITE" id="PS00211">
    <property type="entry name" value="ABC_TRANSPORTER_1"/>
    <property type="match status" value="1"/>
</dbReference>
<feature type="domain" description="ABC transporter" evidence="7">
    <location>
        <begin position="5"/>
        <end position="246"/>
    </location>
</feature>
<dbReference type="PROSITE" id="PS50893">
    <property type="entry name" value="ABC_TRANSPORTER_2"/>
    <property type="match status" value="2"/>
</dbReference>
<keyword evidence="6 8" id="KW-0067">ATP-binding</keyword>
<dbReference type="CDD" id="cd03215">
    <property type="entry name" value="ABC_Carb_Monos_II"/>
    <property type="match status" value="1"/>
</dbReference>
<dbReference type="InterPro" id="IPR050107">
    <property type="entry name" value="ABC_carbohydrate_import_ATPase"/>
</dbReference>
<evidence type="ECO:0000313" key="8">
    <source>
        <dbReference type="EMBL" id="MDQ0474003.1"/>
    </source>
</evidence>
<keyword evidence="3" id="KW-0762">Sugar transport</keyword>
<dbReference type="Gene3D" id="3.40.50.300">
    <property type="entry name" value="P-loop containing nucleotide triphosphate hydrolases"/>
    <property type="match status" value="2"/>
</dbReference>
<dbReference type="PANTHER" id="PTHR43790">
    <property type="entry name" value="CARBOHYDRATE TRANSPORT ATP-BINDING PROTEIN MG119-RELATED"/>
    <property type="match status" value="1"/>
</dbReference>
<evidence type="ECO:0000256" key="2">
    <source>
        <dbReference type="ARBA" id="ARBA00022448"/>
    </source>
</evidence>
<organism evidence="8 9">
    <name type="scientific">Labrys wisconsinensis</name>
    <dbReference type="NCBI Taxonomy" id="425677"/>
    <lineage>
        <taxon>Bacteria</taxon>
        <taxon>Pseudomonadati</taxon>
        <taxon>Pseudomonadota</taxon>
        <taxon>Alphaproteobacteria</taxon>
        <taxon>Hyphomicrobiales</taxon>
        <taxon>Xanthobacteraceae</taxon>
        <taxon>Labrys</taxon>
    </lineage>
</organism>
<evidence type="ECO:0000313" key="9">
    <source>
        <dbReference type="Proteomes" id="UP001242480"/>
    </source>
</evidence>
<comment type="similarity">
    <text evidence="1">Belongs to the ABC transporter superfamily.</text>
</comment>
<feature type="domain" description="ABC transporter" evidence="7">
    <location>
        <begin position="249"/>
        <end position="504"/>
    </location>
</feature>
<sequence length="504" mass="54856">MTPVVALSGIVKRFPGVLALDRVDVDLFPREVLGLIGQNGSGKSSLVKTIAGVHQPDQGEMRLRGRPVRLSSPREACGLGIGMVHQEQSLVGALTVAENIFLDKPTDFHGFGWMRWRRLFDAARRQLDKIELDVAPDVPVATLGFAQRQMVELAKVLAIEETVEGEIVVLFDEPTSVLGRSDIEALFRQVRRLGSRASVVFISHRMDEVLDISDRVYVLSDGVKVAERRRGETDPDELYELMVGRQRLVEDRAAAPRRPPPAPLLEMRGLGVPGRVHGVDLRVGAGEIVALIGVQASGAEELCRALFGLHERVTGTIALEGRSVRIRGPIDAIGLGIGYLPAERKAEGMIAGQSIAENIALTFGLGCGRGGMIIDRRRERREAERWADRLRLKAPGIGERIDRLSGGNQQKAVLAKWLLGANLKLLVLDHPTRGLDPGARADLFAAMRDLAAGGLAILMIGDTLDEVLSLADRLHVMRDGAVTRSFDDLAAHPPAEEDVVRAMV</sequence>
<dbReference type="CDD" id="cd03216">
    <property type="entry name" value="ABC_Carb_Monos_I"/>
    <property type="match status" value="1"/>
</dbReference>
<dbReference type="InterPro" id="IPR003593">
    <property type="entry name" value="AAA+_ATPase"/>
</dbReference>
<dbReference type="RefSeq" id="WP_307282887.1">
    <property type="nucleotide sequence ID" value="NZ_JAUSVX010000019.1"/>
</dbReference>
<comment type="caution">
    <text evidence="8">The sequence shown here is derived from an EMBL/GenBank/DDBJ whole genome shotgun (WGS) entry which is preliminary data.</text>
</comment>
<dbReference type="EMBL" id="JAUSVX010000019">
    <property type="protein sequence ID" value="MDQ0474003.1"/>
    <property type="molecule type" value="Genomic_DNA"/>
</dbReference>
<name>A0ABU0JI89_9HYPH</name>
<dbReference type="InterPro" id="IPR017871">
    <property type="entry name" value="ABC_transporter-like_CS"/>
</dbReference>